<keyword evidence="2" id="KW-0217">Developmental protein</keyword>
<protein>
    <recommendedName>
        <fullName evidence="10">Protein FLX-like 4</fullName>
    </recommendedName>
</protein>
<evidence type="ECO:0000256" key="5">
    <source>
        <dbReference type="ARBA" id="ARBA00023089"/>
    </source>
</evidence>
<evidence type="ECO:0000256" key="3">
    <source>
        <dbReference type="ARBA" id="ARBA00022782"/>
    </source>
</evidence>
<feature type="coiled-coil region" evidence="6">
    <location>
        <begin position="67"/>
        <end position="223"/>
    </location>
</feature>
<keyword evidence="4 6" id="KW-0175">Coiled coil</keyword>
<keyword evidence="3" id="KW-0221">Differentiation</keyword>
<dbReference type="AlphaFoldDB" id="A0ABC8R7F1"/>
<keyword evidence="9" id="KW-1185">Reference proteome</keyword>
<feature type="region of interest" description="Disordered" evidence="7">
    <location>
        <begin position="1"/>
        <end position="22"/>
    </location>
</feature>
<evidence type="ECO:0000256" key="7">
    <source>
        <dbReference type="SAM" id="MobiDB-lite"/>
    </source>
</evidence>
<evidence type="ECO:0000256" key="6">
    <source>
        <dbReference type="SAM" id="Coils"/>
    </source>
</evidence>
<evidence type="ECO:0000256" key="1">
    <source>
        <dbReference type="ARBA" id="ARBA00005405"/>
    </source>
</evidence>
<gene>
    <name evidence="8" type="ORF">ILEXP_LOCUS7735</name>
</gene>
<dbReference type="PANTHER" id="PTHR33405:SF18">
    <property type="entry name" value="PROTEIN FLX-LIKE 4"/>
    <property type="match status" value="1"/>
</dbReference>
<reference evidence="8 9" key="1">
    <citation type="submission" date="2024-02" db="EMBL/GenBank/DDBJ databases">
        <authorList>
            <person name="Vignale AGUSTIN F."/>
            <person name="Sosa J E."/>
            <person name="Modenutti C."/>
        </authorList>
    </citation>
    <scope>NUCLEOTIDE SEQUENCE [LARGE SCALE GENOMIC DNA]</scope>
</reference>
<sequence>MDARGRIPPAYEGRSVQAPGMMRHGTIPAGRRTMEPLHPEILENKLAVQTAEIERLAGDNHKLAATHVALRQDLVAAQQEIQRLRAHMRSIETESDIQIRVLLDKTAKMEVDIRAAESVKKELQQANIEAKSLVKARQELTAQIQLATQDLDHVCTDIKNLPEMHAELDSLRQEHQRLRTTFEYEKGFNIEKVQQMQVMEKDLVAMAREVEKLRAEVFNAEKRAHAPNFYGGPYMNPNPLYAHPMHGSGAYVDSYGRPHTVGEGMIPYASGNVVAASSGVASAAVSNAGGSSAG</sequence>
<evidence type="ECO:0000256" key="2">
    <source>
        <dbReference type="ARBA" id="ARBA00022473"/>
    </source>
</evidence>
<dbReference type="InterPro" id="IPR040353">
    <property type="entry name" value="FLX/FLX-like"/>
</dbReference>
<dbReference type="GO" id="GO:0030154">
    <property type="term" value="P:cell differentiation"/>
    <property type="evidence" value="ECO:0007669"/>
    <property type="project" value="UniProtKB-KW"/>
</dbReference>
<evidence type="ECO:0008006" key="10">
    <source>
        <dbReference type="Google" id="ProtNLM"/>
    </source>
</evidence>
<dbReference type="GO" id="GO:0009908">
    <property type="term" value="P:flower development"/>
    <property type="evidence" value="ECO:0007669"/>
    <property type="project" value="UniProtKB-KW"/>
</dbReference>
<evidence type="ECO:0000313" key="9">
    <source>
        <dbReference type="Proteomes" id="UP001642360"/>
    </source>
</evidence>
<keyword evidence="5" id="KW-0287">Flowering</keyword>
<accession>A0ABC8R7F1</accession>
<evidence type="ECO:0000313" key="8">
    <source>
        <dbReference type="EMBL" id="CAK9140291.1"/>
    </source>
</evidence>
<dbReference type="Proteomes" id="UP001642360">
    <property type="component" value="Unassembled WGS sequence"/>
</dbReference>
<dbReference type="PANTHER" id="PTHR33405">
    <property type="entry name" value="PROTEIN FLX-LIKE 2"/>
    <property type="match status" value="1"/>
</dbReference>
<organism evidence="8 9">
    <name type="scientific">Ilex paraguariensis</name>
    <name type="common">yerba mate</name>
    <dbReference type="NCBI Taxonomy" id="185542"/>
    <lineage>
        <taxon>Eukaryota</taxon>
        <taxon>Viridiplantae</taxon>
        <taxon>Streptophyta</taxon>
        <taxon>Embryophyta</taxon>
        <taxon>Tracheophyta</taxon>
        <taxon>Spermatophyta</taxon>
        <taxon>Magnoliopsida</taxon>
        <taxon>eudicotyledons</taxon>
        <taxon>Gunneridae</taxon>
        <taxon>Pentapetalae</taxon>
        <taxon>asterids</taxon>
        <taxon>campanulids</taxon>
        <taxon>Aquifoliales</taxon>
        <taxon>Aquifoliaceae</taxon>
        <taxon>Ilex</taxon>
    </lineage>
</organism>
<proteinExistence type="inferred from homology"/>
<comment type="similarity">
    <text evidence="1">Belongs to the FLX family.</text>
</comment>
<dbReference type="EMBL" id="CAUOFW020001032">
    <property type="protein sequence ID" value="CAK9140291.1"/>
    <property type="molecule type" value="Genomic_DNA"/>
</dbReference>
<name>A0ABC8R7F1_9AQUA</name>
<comment type="caution">
    <text evidence="8">The sequence shown here is derived from an EMBL/GenBank/DDBJ whole genome shotgun (WGS) entry which is preliminary data.</text>
</comment>
<evidence type="ECO:0000256" key="4">
    <source>
        <dbReference type="ARBA" id="ARBA00023054"/>
    </source>
</evidence>